<protein>
    <submittedName>
        <fullName evidence="2">Uncharacterized protein</fullName>
    </submittedName>
</protein>
<organism evidence="2 3">
    <name type="scientific">Lasiodiplodia hormozganensis</name>
    <dbReference type="NCBI Taxonomy" id="869390"/>
    <lineage>
        <taxon>Eukaryota</taxon>
        <taxon>Fungi</taxon>
        <taxon>Dikarya</taxon>
        <taxon>Ascomycota</taxon>
        <taxon>Pezizomycotina</taxon>
        <taxon>Dothideomycetes</taxon>
        <taxon>Dothideomycetes incertae sedis</taxon>
        <taxon>Botryosphaeriales</taxon>
        <taxon>Botryosphaeriaceae</taxon>
        <taxon>Lasiodiplodia</taxon>
    </lineage>
</organism>
<accession>A0AA40CWQ9</accession>
<gene>
    <name evidence="2" type="ORF">DIS24_g5941</name>
</gene>
<evidence type="ECO:0000256" key="1">
    <source>
        <dbReference type="SAM" id="MobiDB-lite"/>
    </source>
</evidence>
<evidence type="ECO:0000313" key="3">
    <source>
        <dbReference type="Proteomes" id="UP001175001"/>
    </source>
</evidence>
<dbReference type="EMBL" id="JAUJDW010000027">
    <property type="protein sequence ID" value="KAK0653467.1"/>
    <property type="molecule type" value="Genomic_DNA"/>
</dbReference>
<keyword evidence="3" id="KW-1185">Reference proteome</keyword>
<evidence type="ECO:0000313" key="2">
    <source>
        <dbReference type="EMBL" id="KAK0653467.1"/>
    </source>
</evidence>
<comment type="caution">
    <text evidence="2">The sequence shown here is derived from an EMBL/GenBank/DDBJ whole genome shotgun (WGS) entry which is preliminary data.</text>
</comment>
<reference evidence="2" key="1">
    <citation type="submission" date="2023-06" db="EMBL/GenBank/DDBJ databases">
        <title>Multi-omics analyses reveal the molecular pathogenesis toolkit of Lasiodiplodia hormozganensis, a cross-kingdom pathogen.</title>
        <authorList>
            <person name="Felix C."/>
            <person name="Meneses R."/>
            <person name="Goncalves M.F.M."/>
            <person name="Tilleman L."/>
            <person name="Duarte A.S."/>
            <person name="Jorrin-Novo J.V."/>
            <person name="Van De Peer Y."/>
            <person name="Deforce D."/>
            <person name="Van Nieuwerburgh F."/>
            <person name="Esteves A.C."/>
            <person name="Alves A."/>
        </authorList>
    </citation>
    <scope>NUCLEOTIDE SEQUENCE</scope>
    <source>
        <strain evidence="2">CBS 339.90</strain>
    </source>
</reference>
<feature type="compositionally biased region" description="Polar residues" evidence="1">
    <location>
        <begin position="53"/>
        <end position="64"/>
    </location>
</feature>
<feature type="compositionally biased region" description="Low complexity" evidence="1">
    <location>
        <begin position="75"/>
        <end position="86"/>
    </location>
</feature>
<dbReference type="AlphaFoldDB" id="A0AA40CWQ9"/>
<dbReference type="Proteomes" id="UP001175001">
    <property type="component" value="Unassembled WGS sequence"/>
</dbReference>
<feature type="compositionally biased region" description="Low complexity" evidence="1">
    <location>
        <begin position="156"/>
        <end position="169"/>
    </location>
</feature>
<sequence length="531" mass="59746">MSEEARRSNRVRKKPQTFYPNPPPPQLSPRKQKRKQPPTSTNPPSRAKRYPANTRTNSTLQATLETLKPDRPVLSSASTSRITRASGANPNFNAGYPNQWNQWVNKGHPARAAIKSFIQDIQASQLPQFHPFNRALAEAQSTADQRLPARPPPAASPSSSETKTTPPKTGTIGAEHTTKNTLVLPAHPFPKLGSSSSCLAVGDAGFWDAVIAPCNVKVEEDTREYVNVHFGLSAEDQAPFPAPASFYSKFEGLKVNNIFNDTTYEYCEMVANEYKALVSYKDSNEAEFQRSSYYLFKFEARNPGMAKDYIFRTEATPQGSVKPDPDEFWSTPPNFPPNSAEYFDYGISPGLLYWLSLNGFPTNWEAEAKRYVHIRGQRKLCPYLAVEYKIRHDEDSSRISMNRVTAAMLLCLWNRYQLRKRALAAQGKDWKREENSEIKVYGVRVLAAEFNVWVMTPVVDSKGEWQGAEMKRLTGQTLQAVMGVQLLCSWINEINRWALTIHAQQVKEDLQACAPRGGAPPEQSFLFDNPS</sequence>
<proteinExistence type="predicted"/>
<name>A0AA40CWQ9_9PEZI</name>
<feature type="region of interest" description="Disordered" evidence="1">
    <location>
        <begin position="138"/>
        <end position="177"/>
    </location>
</feature>
<feature type="region of interest" description="Disordered" evidence="1">
    <location>
        <begin position="1"/>
        <end position="92"/>
    </location>
</feature>